<sequence>MTDKRHFQSPELGAINVAPRKVRPMHADEHWGSQPWYEAPREDPEVPEVYTYTDAMSYDPGGEVAFHSSATAKTWRLQVYRDGLEPEMVHEVDALDGVFAPTPPDAYRNGCNWPVTHRWRLPSDLRSGFYRVISSCERANGGRFVQHHFFVVRPLERTRRAKILMILPTGTWTAYNDFGGANHYFGVEGPGRDEPSPVLSLERPWTRGMVWLPAGAPRICADPAPEMGDAPRYPMKEWAFANGFGQYYAAAGWAQYDRHFVLWAEKEGYALDMITQTDLHYQPELLDGYPCVTIIGHDEYWTWEMREAIERYVESGGRLARFGANFLWQIRLEEDGKRQVCHKFKAIHKDPIAGTGRTHLMTSAWEDRNVRWPGASTVGVNGAHGLYASWGGFAPNGQKGFTVYRPEHWAFAGTGLHYADIFGDKQHIFAYEVDGLDYTFRNGLPFPVPADGQPETIEILAMAPAVLAEDEPQGEGFRYYVRSSDHEGLVECLTGEITPEGLARYKYGSGMMVHMTRGKGEVLTAATCEWVMGLKRGDPFTQRITRNILDRFTSSTPAVPREERA</sequence>
<dbReference type="AlphaFoldDB" id="A0A837CIE3"/>
<accession>A0A837CIE3</accession>
<feature type="domain" description="N,N-dimethylformamidase beta subunit-like C-terminal" evidence="1">
    <location>
        <begin position="79"/>
        <end position="535"/>
    </location>
</feature>
<dbReference type="Proteomes" id="UP000024900">
    <property type="component" value="Unassembled WGS sequence"/>
</dbReference>
<dbReference type="RefSeq" id="WP_028171906.1">
    <property type="nucleotide sequence ID" value="NZ_ADOU02000004.1"/>
</dbReference>
<comment type="caution">
    <text evidence="2">The sequence shown here is derived from an EMBL/GenBank/DDBJ whole genome shotgun (WGS) entry which is preliminary data.</text>
</comment>
<proteinExistence type="predicted"/>
<reference evidence="2 3" key="1">
    <citation type="journal article" date="2014" name="BMC Genomics">
        <title>Comparative genomics of Bradyrhizobium japonicum CPAC 15 and Bradyrhizobium diazoefficiens CPAC 7: elite model strains for understanding symbiotic performance with soybean.</title>
        <authorList>
            <person name="Siqueira A.F."/>
            <person name="Ormeno-Orrillo E."/>
            <person name="Souza R.C."/>
            <person name="Rodrigues E.P."/>
            <person name="Almeida L.G."/>
            <person name="Barcellos F.G."/>
            <person name="Batista J.S."/>
            <person name="Nakatami A.S."/>
            <person name="Martinez-Romero E."/>
            <person name="Vasconcelos A.T."/>
            <person name="Hungria M."/>
        </authorList>
    </citation>
    <scope>NUCLEOTIDE SEQUENCE [LARGE SCALE GENOMIC DNA]</scope>
    <source>
        <strain evidence="2 3">SEMIA 5080</strain>
    </source>
</reference>
<evidence type="ECO:0000259" key="1">
    <source>
        <dbReference type="Pfam" id="PF20254"/>
    </source>
</evidence>
<dbReference type="InterPro" id="IPR046540">
    <property type="entry name" value="DMFA2_C"/>
</dbReference>
<gene>
    <name evidence="2" type="ORF">BJA5080_00012</name>
</gene>
<name>A0A837CIE3_9BRAD</name>
<evidence type="ECO:0000313" key="2">
    <source>
        <dbReference type="EMBL" id="KGJ69087.1"/>
    </source>
</evidence>
<organism evidence="2 3">
    <name type="scientific">Bradyrhizobium diazoefficiens SEMIA 5080</name>
    <dbReference type="NCBI Taxonomy" id="754504"/>
    <lineage>
        <taxon>Bacteria</taxon>
        <taxon>Pseudomonadati</taxon>
        <taxon>Pseudomonadota</taxon>
        <taxon>Alphaproteobacteria</taxon>
        <taxon>Hyphomicrobiales</taxon>
        <taxon>Nitrobacteraceae</taxon>
        <taxon>Bradyrhizobium</taxon>
    </lineage>
</organism>
<protein>
    <recommendedName>
        <fullName evidence="1">N,N-dimethylformamidase beta subunit-like C-terminal domain-containing protein</fullName>
    </recommendedName>
</protein>
<dbReference type="EMBL" id="ADOU02000004">
    <property type="protein sequence ID" value="KGJ69087.1"/>
    <property type="molecule type" value="Genomic_DNA"/>
</dbReference>
<dbReference type="Pfam" id="PF20254">
    <property type="entry name" value="DMFA2_C"/>
    <property type="match status" value="1"/>
</dbReference>
<evidence type="ECO:0000313" key="3">
    <source>
        <dbReference type="Proteomes" id="UP000024900"/>
    </source>
</evidence>